<dbReference type="Pfam" id="PF00528">
    <property type="entry name" value="BPD_transp_1"/>
    <property type="match status" value="1"/>
</dbReference>
<gene>
    <name evidence="9" type="ORF">FB470_006668</name>
</gene>
<evidence type="ECO:0000256" key="6">
    <source>
        <dbReference type="ARBA" id="ARBA00023136"/>
    </source>
</evidence>
<evidence type="ECO:0000256" key="4">
    <source>
        <dbReference type="ARBA" id="ARBA00022692"/>
    </source>
</evidence>
<evidence type="ECO:0000259" key="8">
    <source>
        <dbReference type="PROSITE" id="PS50928"/>
    </source>
</evidence>
<proteinExistence type="inferred from homology"/>
<feature type="transmembrane region" description="Helical" evidence="7">
    <location>
        <begin position="178"/>
        <end position="198"/>
    </location>
</feature>
<evidence type="ECO:0000256" key="7">
    <source>
        <dbReference type="RuleBase" id="RU363032"/>
    </source>
</evidence>
<dbReference type="InterPro" id="IPR000515">
    <property type="entry name" value="MetI-like"/>
</dbReference>
<evidence type="ECO:0000256" key="3">
    <source>
        <dbReference type="ARBA" id="ARBA00022475"/>
    </source>
</evidence>
<dbReference type="EMBL" id="JAUSUT010000001">
    <property type="protein sequence ID" value="MDQ0382674.1"/>
    <property type="molecule type" value="Genomic_DNA"/>
</dbReference>
<keyword evidence="3" id="KW-1003">Cell membrane</keyword>
<dbReference type="SUPFAM" id="SSF161098">
    <property type="entry name" value="MetI-like"/>
    <property type="match status" value="1"/>
</dbReference>
<dbReference type="PANTHER" id="PTHR43163:SF6">
    <property type="entry name" value="DIPEPTIDE TRANSPORT SYSTEM PERMEASE PROTEIN DPPB-RELATED"/>
    <property type="match status" value="1"/>
</dbReference>
<evidence type="ECO:0000256" key="2">
    <source>
        <dbReference type="ARBA" id="ARBA00022448"/>
    </source>
</evidence>
<accession>A0ABU0F5R4</accession>
<name>A0ABU0F5R4_9PSEU</name>
<evidence type="ECO:0000256" key="1">
    <source>
        <dbReference type="ARBA" id="ARBA00004651"/>
    </source>
</evidence>
<reference evidence="9 10" key="1">
    <citation type="submission" date="2023-07" db="EMBL/GenBank/DDBJ databases">
        <title>Sequencing the genomes of 1000 actinobacteria strains.</title>
        <authorList>
            <person name="Klenk H.-P."/>
        </authorList>
    </citation>
    <scope>NUCLEOTIDE SEQUENCE [LARGE SCALE GENOMIC DNA]</scope>
    <source>
        <strain evidence="9 10">DSM 45805</strain>
    </source>
</reference>
<evidence type="ECO:0000256" key="5">
    <source>
        <dbReference type="ARBA" id="ARBA00022989"/>
    </source>
</evidence>
<dbReference type="RefSeq" id="WP_306998057.1">
    <property type="nucleotide sequence ID" value="NZ_JAUSUT010000001.1"/>
</dbReference>
<dbReference type="Gene3D" id="1.10.3720.10">
    <property type="entry name" value="MetI-like"/>
    <property type="match status" value="1"/>
</dbReference>
<keyword evidence="5 7" id="KW-1133">Transmembrane helix</keyword>
<feature type="domain" description="ABC transmembrane type-1" evidence="8">
    <location>
        <begin position="95"/>
        <end position="305"/>
    </location>
</feature>
<evidence type="ECO:0000313" key="9">
    <source>
        <dbReference type="EMBL" id="MDQ0382674.1"/>
    </source>
</evidence>
<dbReference type="PROSITE" id="PS50928">
    <property type="entry name" value="ABC_TM1"/>
    <property type="match status" value="1"/>
</dbReference>
<dbReference type="PANTHER" id="PTHR43163">
    <property type="entry name" value="DIPEPTIDE TRANSPORT SYSTEM PERMEASE PROTEIN DPPB-RELATED"/>
    <property type="match status" value="1"/>
</dbReference>
<feature type="transmembrane region" description="Helical" evidence="7">
    <location>
        <begin position="97"/>
        <end position="122"/>
    </location>
</feature>
<keyword evidence="10" id="KW-1185">Reference proteome</keyword>
<dbReference type="InterPro" id="IPR035906">
    <property type="entry name" value="MetI-like_sf"/>
</dbReference>
<dbReference type="Pfam" id="PF19300">
    <property type="entry name" value="BPD_transp_1_N"/>
    <property type="match status" value="1"/>
</dbReference>
<comment type="caution">
    <text evidence="9">The sequence shown here is derived from an EMBL/GenBank/DDBJ whole genome shotgun (WGS) entry which is preliminary data.</text>
</comment>
<feature type="transmembrane region" description="Helical" evidence="7">
    <location>
        <begin position="134"/>
        <end position="158"/>
    </location>
</feature>
<feature type="transmembrane region" description="Helical" evidence="7">
    <location>
        <begin position="256"/>
        <end position="276"/>
    </location>
</feature>
<feature type="transmembrane region" description="Helical" evidence="7">
    <location>
        <begin position="282"/>
        <end position="308"/>
    </location>
</feature>
<comment type="subcellular location">
    <subcellularLocation>
        <location evidence="1 7">Cell membrane</location>
        <topology evidence="1 7">Multi-pass membrane protein</topology>
    </subcellularLocation>
</comment>
<dbReference type="CDD" id="cd06261">
    <property type="entry name" value="TM_PBP2"/>
    <property type="match status" value="1"/>
</dbReference>
<dbReference type="Proteomes" id="UP001229651">
    <property type="component" value="Unassembled WGS sequence"/>
</dbReference>
<dbReference type="InterPro" id="IPR045621">
    <property type="entry name" value="BPD_transp_1_N"/>
</dbReference>
<keyword evidence="2 7" id="KW-0813">Transport</keyword>
<keyword evidence="6 7" id="KW-0472">Membrane</keyword>
<sequence>MLRIVVRRILSAIPLLIVLSFFVFVLLDLMQGNAAAAAAGENATPQDIAAAETRLGLDKPLLVRYWIWLTHAIRGDLGTSLTSSQSVTSLITERIPITLSLALVTLVIAVLVGVPAGVTAALHANRLLDRVITAITSVLMAVPPFVIGLVLVLVFAISASMLPATGYSPIGENGFGDWLSHLLLPALALAAISGAEVARQTRAAMADTLGQDFMRTARSKGLRAPVIIGKHGLKNAGVPIVTIVGLQASRILAGSVTIEFVFALPGFGSLAVTAVNQRDVPVILGVVMASAVAVLIVNLIVDVSYGYFNPRLRR</sequence>
<keyword evidence="4 7" id="KW-0812">Transmembrane</keyword>
<protein>
    <submittedName>
        <fullName evidence="9">Peptide/nickel transport system permease protein</fullName>
    </submittedName>
</protein>
<evidence type="ECO:0000313" key="10">
    <source>
        <dbReference type="Proteomes" id="UP001229651"/>
    </source>
</evidence>
<organism evidence="9 10">
    <name type="scientific">Amycolatopsis thermophila</name>
    <dbReference type="NCBI Taxonomy" id="206084"/>
    <lineage>
        <taxon>Bacteria</taxon>
        <taxon>Bacillati</taxon>
        <taxon>Actinomycetota</taxon>
        <taxon>Actinomycetes</taxon>
        <taxon>Pseudonocardiales</taxon>
        <taxon>Pseudonocardiaceae</taxon>
        <taxon>Amycolatopsis</taxon>
    </lineage>
</organism>
<comment type="similarity">
    <text evidence="7">Belongs to the binding-protein-dependent transport system permease family.</text>
</comment>